<accession>A0A921IKT3</accession>
<evidence type="ECO:0000256" key="1">
    <source>
        <dbReference type="ARBA" id="ARBA00010062"/>
    </source>
</evidence>
<protein>
    <submittedName>
        <fullName evidence="8">ABC transporter substrate-binding protein</fullName>
    </submittedName>
</protein>
<comment type="similarity">
    <text evidence="1">Belongs to the leucine-binding protein family.</text>
</comment>
<evidence type="ECO:0000259" key="7">
    <source>
        <dbReference type="Pfam" id="PF13458"/>
    </source>
</evidence>
<dbReference type="InterPro" id="IPR028081">
    <property type="entry name" value="Leu-bd"/>
</dbReference>
<evidence type="ECO:0000256" key="5">
    <source>
        <dbReference type="SAM" id="MobiDB-lite"/>
    </source>
</evidence>
<evidence type="ECO:0000313" key="9">
    <source>
        <dbReference type="Proteomes" id="UP000782880"/>
    </source>
</evidence>
<dbReference type="Gene3D" id="3.40.50.2300">
    <property type="match status" value="2"/>
</dbReference>
<organism evidence="8 9">
    <name type="scientific">Subdoligranulum variabile</name>
    <dbReference type="NCBI Taxonomy" id="214851"/>
    <lineage>
        <taxon>Bacteria</taxon>
        <taxon>Bacillati</taxon>
        <taxon>Bacillota</taxon>
        <taxon>Clostridia</taxon>
        <taxon>Eubacteriales</taxon>
        <taxon>Oscillospiraceae</taxon>
        <taxon>Subdoligranulum</taxon>
    </lineage>
</organism>
<dbReference type="InterPro" id="IPR028082">
    <property type="entry name" value="Peripla_BP_I"/>
</dbReference>
<dbReference type="EMBL" id="DYVE01000272">
    <property type="protein sequence ID" value="HJG29069.1"/>
    <property type="molecule type" value="Genomic_DNA"/>
</dbReference>
<reference evidence="8" key="2">
    <citation type="submission" date="2021-09" db="EMBL/GenBank/DDBJ databases">
        <authorList>
            <person name="Gilroy R."/>
        </authorList>
    </citation>
    <scope>NUCLEOTIDE SEQUENCE</scope>
    <source>
        <strain evidence="8">ChiBcec21-2208</strain>
    </source>
</reference>
<proteinExistence type="inferred from homology"/>
<dbReference type="SUPFAM" id="SSF53822">
    <property type="entry name" value="Periplasmic binding protein-like I"/>
    <property type="match status" value="1"/>
</dbReference>
<keyword evidence="4" id="KW-0029">Amino-acid transport</keyword>
<sequence length="414" mass="43003">MKKVLSSVLAASMVLSLAACGSTATTSESSSASTEATSSTAATGENAGSGSYTGTPIKIGGIGPITGAAAVYGNAVKNAEELAIKEINAANGSDVFEWQFEDDENDAEKSVNAYNTLKDWGMQILAGPVTTTPSVAVAAETVNDNLFMLTPSASSLSVILNDGNDESTARGNVFQICFTDPNQGVASADYIADNGLPTKIGVIYDSSDAYSSGIYEKFKAEAEVKGLEIVAAEAFTADNKADLSTQLAKCQEAGAELVFLPIYYQEASQILIAADKIGYEPEFFGCDGMDGILAIEGFDTSLAEGLMLLTPFAADAQDEKTQAFVAAYEAAYGETPNQFAADAYDVIYSIYQAVLAGGINGDMDASEISDALKTQFTSMTFDGLTGTGMTWDATGAISKNPKAVVIKDGAYAAM</sequence>
<dbReference type="PANTHER" id="PTHR30483:SF6">
    <property type="entry name" value="PERIPLASMIC BINDING PROTEIN OF ABC TRANSPORTER FOR NATURAL AMINO ACIDS"/>
    <property type="match status" value="1"/>
</dbReference>
<dbReference type="GO" id="GO:0006865">
    <property type="term" value="P:amino acid transport"/>
    <property type="evidence" value="ECO:0007669"/>
    <property type="project" value="UniProtKB-KW"/>
</dbReference>
<dbReference type="Proteomes" id="UP000782880">
    <property type="component" value="Unassembled WGS sequence"/>
</dbReference>
<name>A0A921IKT3_9FIRM</name>
<dbReference type="PROSITE" id="PS51257">
    <property type="entry name" value="PROKAR_LIPOPROTEIN"/>
    <property type="match status" value="1"/>
</dbReference>
<feature type="domain" description="Leucine-binding protein" evidence="7">
    <location>
        <begin position="56"/>
        <end position="400"/>
    </location>
</feature>
<gene>
    <name evidence="8" type="ORF">K8V20_10570</name>
</gene>
<dbReference type="PRINTS" id="PR00337">
    <property type="entry name" value="LEUILEVALBP"/>
</dbReference>
<dbReference type="InterPro" id="IPR051010">
    <property type="entry name" value="BCAA_transport"/>
</dbReference>
<feature type="chain" id="PRO_5039117557" evidence="6">
    <location>
        <begin position="22"/>
        <end position="414"/>
    </location>
</feature>
<dbReference type="Pfam" id="PF13458">
    <property type="entry name" value="Peripla_BP_6"/>
    <property type="match status" value="1"/>
</dbReference>
<evidence type="ECO:0000313" key="8">
    <source>
        <dbReference type="EMBL" id="HJG29069.1"/>
    </source>
</evidence>
<dbReference type="PANTHER" id="PTHR30483">
    <property type="entry name" value="LEUCINE-SPECIFIC-BINDING PROTEIN"/>
    <property type="match status" value="1"/>
</dbReference>
<dbReference type="AlphaFoldDB" id="A0A921IKT3"/>
<feature type="signal peptide" evidence="6">
    <location>
        <begin position="1"/>
        <end position="21"/>
    </location>
</feature>
<keyword evidence="2" id="KW-0813">Transport</keyword>
<feature type="region of interest" description="Disordered" evidence="5">
    <location>
        <begin position="25"/>
        <end position="50"/>
    </location>
</feature>
<keyword evidence="3 6" id="KW-0732">Signal</keyword>
<reference evidence="8" key="1">
    <citation type="journal article" date="2021" name="PeerJ">
        <title>Extensive microbial diversity within the chicken gut microbiome revealed by metagenomics and culture.</title>
        <authorList>
            <person name="Gilroy R."/>
            <person name="Ravi A."/>
            <person name="Getino M."/>
            <person name="Pursley I."/>
            <person name="Horton D.L."/>
            <person name="Alikhan N.F."/>
            <person name="Baker D."/>
            <person name="Gharbi K."/>
            <person name="Hall N."/>
            <person name="Watson M."/>
            <person name="Adriaenssens E.M."/>
            <person name="Foster-Nyarko E."/>
            <person name="Jarju S."/>
            <person name="Secka A."/>
            <person name="Antonio M."/>
            <person name="Oren A."/>
            <person name="Chaudhuri R.R."/>
            <person name="La Ragione R."/>
            <person name="Hildebrand F."/>
            <person name="Pallen M.J."/>
        </authorList>
    </citation>
    <scope>NUCLEOTIDE SEQUENCE</scope>
    <source>
        <strain evidence="8">ChiBcec21-2208</strain>
    </source>
</reference>
<evidence type="ECO:0000256" key="2">
    <source>
        <dbReference type="ARBA" id="ARBA00022448"/>
    </source>
</evidence>
<evidence type="ECO:0000256" key="4">
    <source>
        <dbReference type="ARBA" id="ARBA00022970"/>
    </source>
</evidence>
<evidence type="ECO:0000256" key="6">
    <source>
        <dbReference type="SAM" id="SignalP"/>
    </source>
</evidence>
<dbReference type="InterPro" id="IPR000709">
    <property type="entry name" value="Leu_Ile_Val-bd"/>
</dbReference>
<evidence type="ECO:0000256" key="3">
    <source>
        <dbReference type="ARBA" id="ARBA00022729"/>
    </source>
</evidence>
<comment type="caution">
    <text evidence="8">The sequence shown here is derived from an EMBL/GenBank/DDBJ whole genome shotgun (WGS) entry which is preliminary data.</text>
</comment>